<proteinExistence type="evidence at transcript level"/>
<dbReference type="GeneID" id="5715778"/>
<dbReference type="EMBL" id="EF190474">
    <property type="protein sequence ID" value="ABP57443.1"/>
    <property type="molecule type" value="mRNA"/>
</dbReference>
<dbReference type="KEGG" id="cre:CHLRE_01g052400v5"/>
<dbReference type="eggNOG" id="ENOG502S21M">
    <property type="taxonomic scope" value="Eukaryota"/>
</dbReference>
<dbReference type="AlphaFoldDB" id="A5H8I0"/>
<accession>A5H8I0</accession>
<dbReference type="PANTHER" id="PTHR33219:SF14">
    <property type="entry name" value="PROTEIN COFACTOR ASSEMBLY OF COMPLEX C SUBUNIT B CCB3, CHLOROPLASTIC-RELATED"/>
    <property type="match status" value="1"/>
</dbReference>
<dbReference type="HOGENOM" id="CLU_1410651_0_0_1"/>
<dbReference type="ExpressionAtlas" id="A5H8I0">
    <property type="expression patterns" value="baseline and differential"/>
</dbReference>
<organism evidence="1">
    <name type="scientific">Chlamydomonas reinhardtii</name>
    <name type="common">Chlamydomonas smithii</name>
    <dbReference type="NCBI Taxonomy" id="3055"/>
    <lineage>
        <taxon>Eukaryota</taxon>
        <taxon>Viridiplantae</taxon>
        <taxon>Chlorophyta</taxon>
        <taxon>core chlorophytes</taxon>
        <taxon>Chlorophyceae</taxon>
        <taxon>CS clade</taxon>
        <taxon>Chlamydomonadales</taxon>
        <taxon>Chlamydomonadaceae</taxon>
        <taxon>Chlamydomonas</taxon>
    </lineage>
</organism>
<evidence type="ECO:0000313" key="1">
    <source>
        <dbReference type="EMBL" id="ABP57443.1"/>
    </source>
</evidence>
<dbReference type="OrthoDB" id="4696at2759"/>
<dbReference type="GO" id="GO:0016020">
    <property type="term" value="C:membrane"/>
    <property type="evidence" value="ECO:0007669"/>
    <property type="project" value="InterPro"/>
</dbReference>
<reference evidence="1" key="1">
    <citation type="journal article" date="2007" name="Proc. Natl. Acad. Sci. U.S.A.">
        <title>A specific c-type cytochrome maturation system is required for oxygenic photosynthesis.</title>
        <authorList>
            <person name="Kuras R."/>
            <person name="Saint-Marcoux D."/>
            <person name="Wollman F.A."/>
            <person name="de Vitry C."/>
        </authorList>
    </citation>
    <scope>NUCLEOTIDE SEQUENCE</scope>
</reference>
<name>A5H8I0_CHLRE</name>
<protein>
    <submittedName>
        <fullName evidence="1">CCB3</fullName>
    </submittedName>
</protein>
<dbReference type="PANTHER" id="PTHR33219">
    <property type="entry name" value="YLMG HOMOLOG PROTEIN 2, CHLOROPLASTIC"/>
    <property type="match status" value="1"/>
</dbReference>
<dbReference type="InterPro" id="IPR003425">
    <property type="entry name" value="CCB3/YggT"/>
</dbReference>
<dbReference type="Pfam" id="PF02325">
    <property type="entry name" value="CCB3_YggT"/>
    <property type="match status" value="1"/>
</dbReference>
<dbReference type="RefSeq" id="XP_001689790.2">
    <property type="nucleotide sequence ID" value="XM_001689738.2"/>
</dbReference>
<sequence>MMASSMLHSSARCAAFKAGPLRSPQFALRPRATVSLSAVKSSSEASSSSACSTSERQAHPLARLEVATVASLLASGALAGSCLAADSPENAEQTVQLAALAANILRPAFNIFTLLYIIRVPMTWYPEIDGKKMPWALAYAPTEPVLSVARKVVPLLSGVDVSPIVMIAFITFSNEILLGPQGLLTLIQQRGGL</sequence>